<sequence>MENSQDNKGQRVNRVIPLISLILIPFLTIFFSHFLETGKDDFERFRYASEILSNDKSTTELKNWALSEVLSYMEKNNSPKADMDAEKAKLYALIVGPILNKNKGMYCYNISSALDQMKTENPNLANKRKDFIDTVKLDNINVKQSDALRKYIKDSIQQTNDQVDFVISSVKLSCEQVDQGIDDLAKRPPNPDKNHGR</sequence>
<dbReference type="Proteomes" id="UP000251205">
    <property type="component" value="Unassembled WGS sequence"/>
</dbReference>
<feature type="transmembrane region" description="Helical" evidence="1">
    <location>
        <begin position="15"/>
        <end position="35"/>
    </location>
</feature>
<evidence type="ECO:0000313" key="2">
    <source>
        <dbReference type="EMBL" id="RAX43017.1"/>
    </source>
</evidence>
<reference evidence="2 3" key="1">
    <citation type="submission" date="2018-06" db="EMBL/GenBank/DDBJ databases">
        <title>Whole Genome Sequence of an efficient microsymbiont, Rhizobium tropici.</title>
        <authorList>
            <person name="Srinivasan R."/>
            <person name="Singh H.V."/>
            <person name="Srivastava R."/>
            <person name="Kumari B."/>
            <person name="Radhakrishna A."/>
        </authorList>
    </citation>
    <scope>NUCLEOTIDE SEQUENCE [LARGE SCALE GENOMIC DNA]</scope>
    <source>
        <strain evidence="2 3">IGFRI Rhizo-19</strain>
    </source>
</reference>
<protein>
    <submittedName>
        <fullName evidence="2">Uncharacterized protein</fullName>
    </submittedName>
</protein>
<organism evidence="2 3">
    <name type="scientific">Rhizobium tropici</name>
    <dbReference type="NCBI Taxonomy" id="398"/>
    <lineage>
        <taxon>Bacteria</taxon>
        <taxon>Pseudomonadati</taxon>
        <taxon>Pseudomonadota</taxon>
        <taxon>Alphaproteobacteria</taxon>
        <taxon>Hyphomicrobiales</taxon>
        <taxon>Rhizobiaceae</taxon>
        <taxon>Rhizobium/Agrobacterium group</taxon>
        <taxon>Rhizobium</taxon>
    </lineage>
</organism>
<name>A0A329YI19_RHITR</name>
<evidence type="ECO:0000256" key="1">
    <source>
        <dbReference type="SAM" id="Phobius"/>
    </source>
</evidence>
<keyword evidence="1" id="KW-1133">Transmembrane helix</keyword>
<proteinExistence type="predicted"/>
<comment type="caution">
    <text evidence="2">The sequence shown here is derived from an EMBL/GenBank/DDBJ whole genome shotgun (WGS) entry which is preliminary data.</text>
</comment>
<evidence type="ECO:0000313" key="3">
    <source>
        <dbReference type="Proteomes" id="UP000251205"/>
    </source>
</evidence>
<dbReference type="EMBL" id="QMKK01000019">
    <property type="protein sequence ID" value="RAX43017.1"/>
    <property type="molecule type" value="Genomic_DNA"/>
</dbReference>
<dbReference type="AlphaFoldDB" id="A0A329YI19"/>
<accession>A0A329YI19</accession>
<gene>
    <name evidence="2" type="ORF">DQ393_02600</name>
</gene>
<dbReference type="RefSeq" id="WP_112340251.1">
    <property type="nucleotide sequence ID" value="NZ_QMKK01000019.1"/>
</dbReference>
<keyword evidence="1" id="KW-0472">Membrane</keyword>
<keyword evidence="1" id="KW-0812">Transmembrane</keyword>